<evidence type="ECO:0000256" key="6">
    <source>
        <dbReference type="ARBA" id="ARBA00023012"/>
    </source>
</evidence>
<name>A0A556ALS5_9BURK</name>
<dbReference type="PANTHER" id="PTHR43711:SF1">
    <property type="entry name" value="HISTIDINE KINASE 1"/>
    <property type="match status" value="1"/>
</dbReference>
<dbReference type="Pfam" id="PF02518">
    <property type="entry name" value="HATPase_c"/>
    <property type="match status" value="1"/>
</dbReference>
<dbReference type="PANTHER" id="PTHR43711">
    <property type="entry name" value="TWO-COMPONENT HISTIDINE KINASE"/>
    <property type="match status" value="1"/>
</dbReference>
<keyword evidence="8" id="KW-0472">Membrane</keyword>
<evidence type="ECO:0000256" key="8">
    <source>
        <dbReference type="SAM" id="Phobius"/>
    </source>
</evidence>
<keyword evidence="12" id="KW-1185">Reference proteome</keyword>
<proteinExistence type="predicted"/>
<evidence type="ECO:0000313" key="12">
    <source>
        <dbReference type="Proteomes" id="UP000318405"/>
    </source>
</evidence>
<feature type="chain" id="PRO_5021763682" description="histidine kinase" evidence="9">
    <location>
        <begin position="20"/>
        <end position="769"/>
    </location>
</feature>
<dbReference type="RefSeq" id="WP_143948734.1">
    <property type="nucleotide sequence ID" value="NZ_BAABMB010000006.1"/>
</dbReference>
<dbReference type="PRINTS" id="PR00344">
    <property type="entry name" value="BCTRLSENSOR"/>
</dbReference>
<keyword evidence="6" id="KW-0902">Two-component regulatory system</keyword>
<reference evidence="11 12" key="1">
    <citation type="submission" date="2019-07" db="EMBL/GenBank/DDBJ databases">
        <title>Qingshengfaniella alkalisoli gen. nov., sp. nov., isolated from saline soil.</title>
        <authorList>
            <person name="Xu L."/>
            <person name="Huang X.-X."/>
            <person name="Sun J.-Q."/>
        </authorList>
    </citation>
    <scope>NUCLEOTIDE SEQUENCE [LARGE SCALE GENOMIC DNA]</scope>
    <source>
        <strain evidence="11 12">DSM 27279</strain>
    </source>
</reference>
<dbReference type="CDD" id="cd16922">
    <property type="entry name" value="HATPase_EvgS-ArcB-TorS-like"/>
    <property type="match status" value="1"/>
</dbReference>
<dbReference type="SMART" id="SM00388">
    <property type="entry name" value="HisKA"/>
    <property type="match status" value="1"/>
</dbReference>
<evidence type="ECO:0000259" key="10">
    <source>
        <dbReference type="PROSITE" id="PS50109"/>
    </source>
</evidence>
<dbReference type="InterPro" id="IPR036097">
    <property type="entry name" value="HisK_dim/P_sf"/>
</dbReference>
<dbReference type="EC" id="2.7.13.3" evidence="2"/>
<evidence type="ECO:0000256" key="7">
    <source>
        <dbReference type="SAM" id="MobiDB-lite"/>
    </source>
</evidence>
<dbReference type="InterPro" id="IPR004358">
    <property type="entry name" value="Sig_transdc_His_kin-like_C"/>
</dbReference>
<dbReference type="SUPFAM" id="SSF55874">
    <property type="entry name" value="ATPase domain of HSP90 chaperone/DNA topoisomerase II/histidine kinase"/>
    <property type="match status" value="1"/>
</dbReference>
<dbReference type="Pfam" id="PF07695">
    <property type="entry name" value="7TMR-DISM_7TM"/>
    <property type="match status" value="1"/>
</dbReference>
<evidence type="ECO:0000256" key="4">
    <source>
        <dbReference type="ARBA" id="ARBA00022679"/>
    </source>
</evidence>
<feature type="transmembrane region" description="Helical" evidence="8">
    <location>
        <begin position="193"/>
        <end position="216"/>
    </location>
</feature>
<keyword evidence="8" id="KW-0812">Transmembrane</keyword>
<feature type="transmembrane region" description="Helical" evidence="8">
    <location>
        <begin position="316"/>
        <end position="339"/>
    </location>
</feature>
<evidence type="ECO:0000256" key="3">
    <source>
        <dbReference type="ARBA" id="ARBA00022553"/>
    </source>
</evidence>
<dbReference type="EMBL" id="VLTJ01000026">
    <property type="protein sequence ID" value="TSH93833.1"/>
    <property type="molecule type" value="Genomic_DNA"/>
</dbReference>
<dbReference type="InterPro" id="IPR011623">
    <property type="entry name" value="7TMR_DISM_rcpt_extracell_dom1"/>
</dbReference>
<dbReference type="InterPro" id="IPR050736">
    <property type="entry name" value="Sensor_HK_Regulatory"/>
</dbReference>
<comment type="caution">
    <text evidence="11">The sequence shown here is derived from an EMBL/GenBank/DDBJ whole genome shotgun (WGS) entry which is preliminary data.</text>
</comment>
<dbReference type="InterPro" id="IPR003594">
    <property type="entry name" value="HATPase_dom"/>
</dbReference>
<evidence type="ECO:0000256" key="2">
    <source>
        <dbReference type="ARBA" id="ARBA00012438"/>
    </source>
</evidence>
<dbReference type="Pfam" id="PF00512">
    <property type="entry name" value="HisKA"/>
    <property type="match status" value="1"/>
</dbReference>
<dbReference type="AlphaFoldDB" id="A0A556ALS5"/>
<keyword evidence="8" id="KW-1133">Transmembrane helix</keyword>
<dbReference type="InterPro" id="IPR003661">
    <property type="entry name" value="HisK_dim/P_dom"/>
</dbReference>
<evidence type="ECO:0000256" key="5">
    <source>
        <dbReference type="ARBA" id="ARBA00022777"/>
    </source>
</evidence>
<feature type="transmembrane region" description="Helical" evidence="8">
    <location>
        <begin position="346"/>
        <end position="365"/>
    </location>
</feature>
<dbReference type="Proteomes" id="UP000318405">
    <property type="component" value="Unassembled WGS sequence"/>
</dbReference>
<keyword evidence="3" id="KW-0597">Phosphoprotein</keyword>
<organism evidence="11 12">
    <name type="scientific">Verticiella sediminum</name>
    <dbReference type="NCBI Taxonomy" id="1247510"/>
    <lineage>
        <taxon>Bacteria</taxon>
        <taxon>Pseudomonadati</taxon>
        <taxon>Pseudomonadota</taxon>
        <taxon>Betaproteobacteria</taxon>
        <taxon>Burkholderiales</taxon>
        <taxon>Alcaligenaceae</taxon>
        <taxon>Verticiella</taxon>
    </lineage>
</organism>
<feature type="transmembrane region" description="Helical" evidence="8">
    <location>
        <begin position="290"/>
        <end position="310"/>
    </location>
</feature>
<evidence type="ECO:0000256" key="1">
    <source>
        <dbReference type="ARBA" id="ARBA00000085"/>
    </source>
</evidence>
<comment type="catalytic activity">
    <reaction evidence="1">
        <text>ATP + protein L-histidine = ADP + protein N-phospho-L-histidine.</text>
        <dbReference type="EC" id="2.7.13.3"/>
    </reaction>
</comment>
<gene>
    <name evidence="11" type="ORF">FOZ76_13155</name>
</gene>
<keyword evidence="9" id="KW-0732">Signal</keyword>
<dbReference type="OrthoDB" id="9797243at2"/>
<feature type="signal peptide" evidence="9">
    <location>
        <begin position="1"/>
        <end position="19"/>
    </location>
</feature>
<dbReference type="Gene3D" id="3.30.565.10">
    <property type="entry name" value="Histidine kinase-like ATPase, C-terminal domain"/>
    <property type="match status" value="1"/>
</dbReference>
<dbReference type="InterPro" id="IPR036890">
    <property type="entry name" value="HATPase_C_sf"/>
</dbReference>
<dbReference type="GO" id="GO:0000155">
    <property type="term" value="F:phosphorelay sensor kinase activity"/>
    <property type="evidence" value="ECO:0007669"/>
    <property type="project" value="InterPro"/>
</dbReference>
<dbReference type="SMART" id="SM00387">
    <property type="entry name" value="HATPase_c"/>
    <property type="match status" value="1"/>
</dbReference>
<evidence type="ECO:0000256" key="9">
    <source>
        <dbReference type="SAM" id="SignalP"/>
    </source>
</evidence>
<feature type="domain" description="Histidine kinase" evidence="10">
    <location>
        <begin position="459"/>
        <end position="674"/>
    </location>
</feature>
<dbReference type="Gene3D" id="1.10.287.130">
    <property type="match status" value="1"/>
</dbReference>
<dbReference type="Pfam" id="PF07696">
    <property type="entry name" value="7TMR-DISMED2"/>
    <property type="match status" value="1"/>
</dbReference>
<keyword evidence="4" id="KW-0808">Transferase</keyword>
<feature type="compositionally biased region" description="Low complexity" evidence="7">
    <location>
        <begin position="124"/>
        <end position="138"/>
    </location>
</feature>
<dbReference type="InterPro" id="IPR011622">
    <property type="entry name" value="7TMR_DISM_rcpt_extracell_dom2"/>
</dbReference>
<feature type="transmembrane region" description="Helical" evidence="8">
    <location>
        <begin position="259"/>
        <end position="278"/>
    </location>
</feature>
<accession>A0A556ALS5</accession>
<dbReference type="CDD" id="cd00082">
    <property type="entry name" value="HisKA"/>
    <property type="match status" value="1"/>
</dbReference>
<dbReference type="SUPFAM" id="SSF47384">
    <property type="entry name" value="Homodimeric domain of signal transducing histidine kinase"/>
    <property type="match status" value="1"/>
</dbReference>
<protein>
    <recommendedName>
        <fullName evidence="2">histidine kinase</fullName>
        <ecNumber evidence="2">2.7.13.3</ecNumber>
    </recommendedName>
</protein>
<evidence type="ECO:0000313" key="11">
    <source>
        <dbReference type="EMBL" id="TSH93833.1"/>
    </source>
</evidence>
<dbReference type="Gene3D" id="2.60.40.2380">
    <property type="match status" value="1"/>
</dbReference>
<dbReference type="PROSITE" id="PS50109">
    <property type="entry name" value="HIS_KIN"/>
    <property type="match status" value="1"/>
</dbReference>
<feature type="region of interest" description="Disordered" evidence="7">
    <location>
        <begin position="122"/>
        <end position="146"/>
    </location>
</feature>
<dbReference type="InterPro" id="IPR005467">
    <property type="entry name" value="His_kinase_dom"/>
</dbReference>
<sequence>MTRALLVCAAWLWLALAHAAPVTVAVDAHTAWPRHLSEAAEAVEDVDGTLTLGDVARLPPGQPESWRPVAAWQTRPGMNASAWWLRMTVRNDGDRALDLVVTPGSPRLGDVDYYLLAQRPEGTAPSLPDPAAQAPAAAGSRTNSPPSRYQALEFSLSAGQSADIYMRVRNLRFSAVQPKIYENTAFEARERRAALWDGVLIGGLSALAWATLVIAALARSLPFLWLSLLSAIVAAHEYIKRGYPRLYLGADSPLLDERVPLVVLPLIGLLLLAFALQLGQREGIRIPGRVWFIALMMVAALRLVAAFVIGPAPLMFTIQTAMGMVLSVSVLAAALVMLIRRDPSARLILIGMAISLANLAVQLLVEGGSNLPVLRWLDMDLEPHPVTGLLHLGGNLAIMAAWIHHVGRQRNQARDELVERQLTEQERLRREVAQRTTELNDALKYAEAQNRQKVETLGYITHDLRAPLATISGYTRLLAATQTPDQEPHIQAIERSVGYQMAMIDELLEYARGELAPLEVHSGAVELSKLLEEVAGFGATLGARQGNRLVYEPPPVLPRLVRLDGRRLQQVLLNLLSNAAKFTHRGTITLKLNASPAENAWRLDFSVADTGIGIDLADRMSVFDAFRQIQRGQGGVGLGLYIAQNIVRALGGELQVESSVGNGSRFSFTLSVQALDITPVRPRRLAPHPAPPHARPVPHAGRALPDAGERLHLAALARDGRLSDIEQWLATMAEAGTRYDTFLPQVRQRLQMLDFEGIEALALASDPHG</sequence>
<feature type="transmembrane region" description="Helical" evidence="8">
    <location>
        <begin position="223"/>
        <end position="239"/>
    </location>
</feature>
<keyword evidence="5 11" id="KW-0418">Kinase</keyword>